<comment type="caution">
    <text evidence="1">The sequence shown here is derived from an EMBL/GenBank/DDBJ whole genome shotgun (WGS) entry which is preliminary data.</text>
</comment>
<evidence type="ECO:0000313" key="1">
    <source>
        <dbReference type="EMBL" id="KAJ4937470.1"/>
    </source>
</evidence>
<protein>
    <submittedName>
        <fullName evidence="1">Uncharacterized protein</fullName>
    </submittedName>
</protein>
<name>A0AAD6FL66_9TELE</name>
<proteinExistence type="predicted"/>
<dbReference type="EMBL" id="JAPTMU010000009">
    <property type="protein sequence ID" value="KAJ4937470.1"/>
    <property type="molecule type" value="Genomic_DNA"/>
</dbReference>
<dbReference type="AlphaFoldDB" id="A0AAD6FL66"/>
<dbReference type="Proteomes" id="UP001219934">
    <property type="component" value="Unassembled WGS sequence"/>
</dbReference>
<organism evidence="1 2">
    <name type="scientific">Pogonophryne albipinna</name>
    <dbReference type="NCBI Taxonomy" id="1090488"/>
    <lineage>
        <taxon>Eukaryota</taxon>
        <taxon>Metazoa</taxon>
        <taxon>Chordata</taxon>
        <taxon>Craniata</taxon>
        <taxon>Vertebrata</taxon>
        <taxon>Euteleostomi</taxon>
        <taxon>Actinopterygii</taxon>
        <taxon>Neopterygii</taxon>
        <taxon>Teleostei</taxon>
        <taxon>Neoteleostei</taxon>
        <taxon>Acanthomorphata</taxon>
        <taxon>Eupercaria</taxon>
        <taxon>Perciformes</taxon>
        <taxon>Notothenioidei</taxon>
        <taxon>Pogonophryne</taxon>
    </lineage>
</organism>
<evidence type="ECO:0000313" key="2">
    <source>
        <dbReference type="Proteomes" id="UP001219934"/>
    </source>
</evidence>
<keyword evidence="2" id="KW-1185">Reference proteome</keyword>
<accession>A0AAD6FL66</accession>
<gene>
    <name evidence="1" type="ORF">JOQ06_002105</name>
</gene>
<reference evidence="1" key="1">
    <citation type="submission" date="2022-11" db="EMBL/GenBank/DDBJ databases">
        <title>Chromosome-level genome of Pogonophryne albipinna.</title>
        <authorList>
            <person name="Jo E."/>
        </authorList>
    </citation>
    <scope>NUCLEOTIDE SEQUENCE</scope>
    <source>
        <strain evidence="1">SGF0006</strain>
        <tissue evidence="1">Muscle</tissue>
    </source>
</reference>
<sequence length="87" mass="9439">MVVQPGVAEQRTVAMVVSFVLWKQPRLSRGSAEAGGLEGPEPSQLRLALTHCVIQNSDCIFTPLWAPTIVRAKQHCTDSFGNSLTTC</sequence>